<dbReference type="EMBL" id="JAGFBU010000021">
    <property type="protein sequence ID" value="MBP4143243.1"/>
    <property type="molecule type" value="Genomic_DNA"/>
</dbReference>
<dbReference type="Gene3D" id="2.40.50.120">
    <property type="match status" value="1"/>
</dbReference>
<keyword evidence="2" id="KW-0964">Secreted</keyword>
<evidence type="ECO:0000313" key="4">
    <source>
        <dbReference type="Proteomes" id="UP000674217"/>
    </source>
</evidence>
<organism evidence="3 4">
    <name type="scientific">Flavobacterium flabelliforme</name>
    <dbReference type="NCBI Taxonomy" id="2816119"/>
    <lineage>
        <taxon>Bacteria</taxon>
        <taxon>Pseudomonadati</taxon>
        <taxon>Bacteroidota</taxon>
        <taxon>Flavobacteriia</taxon>
        <taxon>Flavobacteriales</taxon>
        <taxon>Flavobacteriaceae</taxon>
        <taxon>Flavobacterium</taxon>
    </lineage>
</organism>
<proteinExistence type="predicted"/>
<dbReference type="SUPFAM" id="SSF50242">
    <property type="entry name" value="TIMP-like"/>
    <property type="match status" value="1"/>
</dbReference>
<evidence type="ECO:0000313" key="3">
    <source>
        <dbReference type="EMBL" id="MBP4143243.1"/>
    </source>
</evidence>
<evidence type="ECO:0000256" key="2">
    <source>
        <dbReference type="ARBA" id="ARBA00022525"/>
    </source>
</evidence>
<dbReference type="Proteomes" id="UP000674217">
    <property type="component" value="Unassembled WGS sequence"/>
</dbReference>
<name>A0ABS5CXB9_9FLAO</name>
<comment type="caution">
    <text evidence="3">The sequence shown here is derived from an EMBL/GenBank/DDBJ whole genome shotgun (WGS) entry which is preliminary data.</text>
</comment>
<dbReference type="InterPro" id="IPR001820">
    <property type="entry name" value="TIMP"/>
</dbReference>
<evidence type="ECO:0008006" key="5">
    <source>
        <dbReference type="Google" id="ProtNLM"/>
    </source>
</evidence>
<protein>
    <recommendedName>
        <fullName evidence="5">Tissue inhibitor of metalloproteinase</fullName>
    </recommendedName>
</protein>
<comment type="subcellular location">
    <subcellularLocation>
        <location evidence="1">Secreted</location>
    </subcellularLocation>
</comment>
<dbReference type="Pfam" id="PF00965">
    <property type="entry name" value="TIMP"/>
    <property type="match status" value="1"/>
</dbReference>
<gene>
    <name evidence="3" type="ORF">J3S90_15690</name>
</gene>
<evidence type="ECO:0000256" key="1">
    <source>
        <dbReference type="ARBA" id="ARBA00004613"/>
    </source>
</evidence>
<dbReference type="RefSeq" id="WP_210646970.1">
    <property type="nucleotide sequence ID" value="NZ_JAGFBU010000021.1"/>
</dbReference>
<sequence length="257" mass="30011">MSTYFRTLQKTLQIITFLFSIANYACICNDQRITKKYIQSEFVAKVKIIKNYKNVDSKEIYKADIIINELYKGESLKSIYINGRSDGNMGSSCSIFIPENTELIIYAQKNNNGKYTIGMCSGLLYLKKSNLKKQVRELEILKIFKTQGINLTDKINYREKGTLSKKLEEFKGIKLDKEYGIYEIYFDSNLKITNVKQISGFENPIDKKLMDILSTTEWTRTEEILKNEVTENRKLIIGIYFYKSEKENSSFLSQFYL</sequence>
<keyword evidence="4" id="KW-1185">Reference proteome</keyword>
<accession>A0ABS5CXB9</accession>
<dbReference type="InterPro" id="IPR008993">
    <property type="entry name" value="TIMP-like_OB-fold"/>
</dbReference>
<reference evidence="3 4" key="1">
    <citation type="submission" date="2021-03" db="EMBL/GenBank/DDBJ databases">
        <title>Flavobacterium Flabelliformis Sp. Nov. And Flavobacterium Geliluteum Sp. Nov., Two Novel Multidrug Resistant Psychrophilic Species Isolated From Antarctica.</title>
        <authorList>
            <person name="Kralova S."/>
            <person name="Busse H.J."/>
            <person name="Bezdicek M."/>
            <person name="Nykrynova M."/>
            <person name="Kroupova E."/>
            <person name="Krsek D."/>
            <person name="Sedlacek I."/>
        </authorList>
    </citation>
    <scope>NUCLEOTIDE SEQUENCE [LARGE SCALE GENOMIC DNA]</scope>
    <source>
        <strain evidence="3 4">P4023</strain>
    </source>
</reference>